<accession>A0ABQ9XDP9</accession>
<comment type="caution">
    <text evidence="2">The sequence shown here is derived from an EMBL/GenBank/DDBJ whole genome shotgun (WGS) entry which is preliminary data.</text>
</comment>
<feature type="region of interest" description="Disordered" evidence="1">
    <location>
        <begin position="192"/>
        <end position="238"/>
    </location>
</feature>
<reference evidence="2 3" key="1">
    <citation type="journal article" date="2022" name="bioRxiv">
        <title>Genomics of Preaxostyla Flagellates Illuminates Evolutionary Transitions and the Path Towards Mitochondrial Loss.</title>
        <authorList>
            <person name="Novak L.V.F."/>
            <person name="Treitli S.C."/>
            <person name="Pyrih J."/>
            <person name="Halakuc P."/>
            <person name="Pipaliya S.V."/>
            <person name="Vacek V."/>
            <person name="Brzon O."/>
            <person name="Soukal P."/>
            <person name="Eme L."/>
            <person name="Dacks J.B."/>
            <person name="Karnkowska A."/>
            <person name="Elias M."/>
            <person name="Hampl V."/>
        </authorList>
    </citation>
    <scope>NUCLEOTIDE SEQUENCE [LARGE SCALE GENOMIC DNA]</scope>
    <source>
        <strain evidence="2">NAU3</strain>
        <tissue evidence="2">Gut</tissue>
    </source>
</reference>
<organism evidence="2 3">
    <name type="scientific">Blattamonas nauphoetae</name>
    <dbReference type="NCBI Taxonomy" id="2049346"/>
    <lineage>
        <taxon>Eukaryota</taxon>
        <taxon>Metamonada</taxon>
        <taxon>Preaxostyla</taxon>
        <taxon>Oxymonadida</taxon>
        <taxon>Blattamonas</taxon>
    </lineage>
</organism>
<feature type="compositionally biased region" description="Low complexity" evidence="1">
    <location>
        <begin position="209"/>
        <end position="218"/>
    </location>
</feature>
<proteinExistence type="predicted"/>
<keyword evidence="3" id="KW-1185">Reference proteome</keyword>
<protein>
    <submittedName>
        <fullName evidence="2">Uncharacterized protein</fullName>
    </submittedName>
</protein>
<evidence type="ECO:0000313" key="3">
    <source>
        <dbReference type="Proteomes" id="UP001281761"/>
    </source>
</evidence>
<dbReference type="Proteomes" id="UP001281761">
    <property type="component" value="Unassembled WGS sequence"/>
</dbReference>
<name>A0ABQ9XDP9_9EUKA</name>
<evidence type="ECO:0000256" key="1">
    <source>
        <dbReference type="SAM" id="MobiDB-lite"/>
    </source>
</evidence>
<evidence type="ECO:0000313" key="2">
    <source>
        <dbReference type="EMBL" id="KAK2948431.1"/>
    </source>
</evidence>
<sequence length="373" mass="40294">MSSSDSQGISSIHPLTIHSLSVNTQEDFQLGSFENQLQALNSKAGSGHMDSVGSENYYDTNDMLFPHSNDFVTSYRPPSDPISSHSASSMHTYSSADPYHLLQNTSPMPAERSSQLSRPVTTIHAIDAHFGFHSHSGTDQPFIDISTYAEPDGFSTSAQLPFRASFLLPFFPRSMDTLATTEVEHNPIILSRDEDGADQNSVIQGGSATGTDTSLSTSETEKKTNTEANPSPPMRSSPSLYLVLPPTTANDPSIHTHDVFPKCLPLLPPRQLYSVDYIFIDSISLDAVVSSHFWLRIVEISVQFCPATNIHPLHLDTSLQSAPTTAHTTPSSLLVGMSAGLPAIAVDVKGIPARNALGHVAKECPFSTTGQQK</sequence>
<dbReference type="EMBL" id="JARBJD010000176">
    <property type="protein sequence ID" value="KAK2948431.1"/>
    <property type="molecule type" value="Genomic_DNA"/>
</dbReference>
<gene>
    <name evidence="2" type="ORF">BLNAU_16596</name>
</gene>